<name>A0A7S4R4M3_9STRA</name>
<keyword evidence="3" id="KW-0472">Membrane</keyword>
<gene>
    <name evidence="4" type="ORF">DBRI00130_LOCUS12120</name>
</gene>
<feature type="transmembrane region" description="Helical" evidence="3">
    <location>
        <begin position="36"/>
        <end position="53"/>
    </location>
</feature>
<keyword evidence="3" id="KW-0812">Transmembrane</keyword>
<dbReference type="Pfam" id="PF00067">
    <property type="entry name" value="p450"/>
    <property type="match status" value="1"/>
</dbReference>
<protein>
    <recommendedName>
        <fullName evidence="5">Cytochrome P450</fullName>
    </recommendedName>
</protein>
<dbReference type="GO" id="GO:0004497">
    <property type="term" value="F:monooxygenase activity"/>
    <property type="evidence" value="ECO:0007669"/>
    <property type="project" value="InterPro"/>
</dbReference>
<dbReference type="PRINTS" id="PR00385">
    <property type="entry name" value="P450"/>
</dbReference>
<evidence type="ECO:0000313" key="4">
    <source>
        <dbReference type="EMBL" id="CAE4601866.1"/>
    </source>
</evidence>
<dbReference type="SUPFAM" id="SSF48264">
    <property type="entry name" value="Cytochrome P450"/>
    <property type="match status" value="1"/>
</dbReference>
<dbReference type="PRINTS" id="PR00463">
    <property type="entry name" value="EP450I"/>
</dbReference>
<proteinExistence type="inferred from homology"/>
<feature type="transmembrane region" description="Helical" evidence="3">
    <location>
        <begin position="12"/>
        <end position="30"/>
    </location>
</feature>
<dbReference type="InterPro" id="IPR036396">
    <property type="entry name" value="Cyt_P450_sf"/>
</dbReference>
<dbReference type="PANTHER" id="PTHR24305">
    <property type="entry name" value="CYTOCHROME P450"/>
    <property type="match status" value="1"/>
</dbReference>
<accession>A0A7S4R4M3</accession>
<evidence type="ECO:0000256" key="1">
    <source>
        <dbReference type="ARBA" id="ARBA00010617"/>
    </source>
</evidence>
<sequence length="517" mass="58618">MRNTISVHNASVYSLMIIAPLVTFKFLGVSTTVSPLTLTYISVLISCCAIVVSRSPLLNTRDRNLPPYAPVTLFEALTKGKEFPFFISRLVQSVGPIFRLRKTLFMDITIVNDALVVKEILNDPSSLKPRKMYQRLDKTVEGKYIPYLTTKEGDMWKKTKQSISHAFAHKHITRMKEVCYEKLEEWIRNTIDSKPGKSFDVFQEMQQLSLRIICKAAFEYDMSDEEAAAYVIENDTYLYEVACKQRMHVWRKWCKSILPSVRRAYQASENTASFARRVLASYREKVKSGVESSEDTLIKLLENSGAFETEAEKIAEITGLISGGFHTTGNSIGFTLLELAKNPKIIEDYRDNIKGTSNVYDWAKSDCIQRIVREGLRMHPVTSHIWRVLDKDIHTKSTGMSTKKASSHIVIPKGSIIVVCFPSVHRSSEHYNHPDTFDPSRWINPSKEAMDAFMPFALGRRTCIGQRLAYAELHTVIAKLAAEYNWEVEAEGSVCVGLAISRKGTRLIARKSCGQLD</sequence>
<evidence type="ECO:0008006" key="5">
    <source>
        <dbReference type="Google" id="ProtNLM"/>
    </source>
</evidence>
<dbReference type="InterPro" id="IPR001128">
    <property type="entry name" value="Cyt_P450"/>
</dbReference>
<feature type="binding site" description="axial binding residue" evidence="2">
    <location>
        <position position="463"/>
    </location>
    <ligand>
        <name>heme</name>
        <dbReference type="ChEBI" id="CHEBI:30413"/>
    </ligand>
    <ligandPart>
        <name>Fe</name>
        <dbReference type="ChEBI" id="CHEBI:18248"/>
    </ligandPart>
</feature>
<evidence type="ECO:0000256" key="2">
    <source>
        <dbReference type="PIRSR" id="PIRSR602401-1"/>
    </source>
</evidence>
<dbReference type="EMBL" id="HBNS01015084">
    <property type="protein sequence ID" value="CAE4601866.1"/>
    <property type="molecule type" value="Transcribed_RNA"/>
</dbReference>
<keyword evidence="2" id="KW-0479">Metal-binding</keyword>
<dbReference type="Gene3D" id="1.10.630.10">
    <property type="entry name" value="Cytochrome P450"/>
    <property type="match status" value="1"/>
</dbReference>
<dbReference type="GO" id="GO:0016705">
    <property type="term" value="F:oxidoreductase activity, acting on paired donors, with incorporation or reduction of molecular oxygen"/>
    <property type="evidence" value="ECO:0007669"/>
    <property type="project" value="InterPro"/>
</dbReference>
<keyword evidence="3" id="KW-1133">Transmembrane helix</keyword>
<dbReference type="CDD" id="cd00302">
    <property type="entry name" value="cytochrome_P450"/>
    <property type="match status" value="1"/>
</dbReference>
<reference evidence="4" key="1">
    <citation type="submission" date="2021-01" db="EMBL/GenBank/DDBJ databases">
        <authorList>
            <person name="Corre E."/>
            <person name="Pelletier E."/>
            <person name="Niang G."/>
            <person name="Scheremetjew M."/>
            <person name="Finn R."/>
            <person name="Kale V."/>
            <person name="Holt S."/>
            <person name="Cochrane G."/>
            <person name="Meng A."/>
            <person name="Brown T."/>
            <person name="Cohen L."/>
        </authorList>
    </citation>
    <scope>NUCLEOTIDE SEQUENCE</scope>
    <source>
        <strain evidence="4">GSO104</strain>
    </source>
</reference>
<dbReference type="InterPro" id="IPR050121">
    <property type="entry name" value="Cytochrome_P450_monoxygenase"/>
</dbReference>
<comment type="cofactor">
    <cofactor evidence="2">
        <name>heme</name>
        <dbReference type="ChEBI" id="CHEBI:30413"/>
    </cofactor>
</comment>
<dbReference type="AlphaFoldDB" id="A0A7S4R4M3"/>
<keyword evidence="2" id="KW-0349">Heme</keyword>
<dbReference type="GO" id="GO:0005506">
    <property type="term" value="F:iron ion binding"/>
    <property type="evidence" value="ECO:0007669"/>
    <property type="project" value="InterPro"/>
</dbReference>
<comment type="similarity">
    <text evidence="1">Belongs to the cytochrome P450 family.</text>
</comment>
<dbReference type="PANTHER" id="PTHR24305:SF166">
    <property type="entry name" value="CYTOCHROME P450 12A4, MITOCHONDRIAL-RELATED"/>
    <property type="match status" value="1"/>
</dbReference>
<organism evidence="4">
    <name type="scientific">Ditylum brightwellii</name>
    <dbReference type="NCBI Taxonomy" id="49249"/>
    <lineage>
        <taxon>Eukaryota</taxon>
        <taxon>Sar</taxon>
        <taxon>Stramenopiles</taxon>
        <taxon>Ochrophyta</taxon>
        <taxon>Bacillariophyta</taxon>
        <taxon>Mediophyceae</taxon>
        <taxon>Lithodesmiophycidae</taxon>
        <taxon>Lithodesmiales</taxon>
        <taxon>Lithodesmiaceae</taxon>
        <taxon>Ditylum</taxon>
    </lineage>
</organism>
<evidence type="ECO:0000256" key="3">
    <source>
        <dbReference type="SAM" id="Phobius"/>
    </source>
</evidence>
<keyword evidence="2" id="KW-0408">Iron</keyword>
<dbReference type="GO" id="GO:0020037">
    <property type="term" value="F:heme binding"/>
    <property type="evidence" value="ECO:0007669"/>
    <property type="project" value="InterPro"/>
</dbReference>
<dbReference type="InterPro" id="IPR002401">
    <property type="entry name" value="Cyt_P450_E_grp-I"/>
</dbReference>